<keyword evidence="4" id="KW-0800">Toxin</keyword>
<dbReference type="GO" id="GO:0005576">
    <property type="term" value="C:extracellular region"/>
    <property type="evidence" value="ECO:0007669"/>
    <property type="project" value="UniProtKB-SubCell"/>
</dbReference>
<dbReference type="GO" id="GO:0005509">
    <property type="term" value="F:calcium ion binding"/>
    <property type="evidence" value="ECO:0007669"/>
    <property type="project" value="InterPro"/>
</dbReference>
<reference evidence="12 13" key="1">
    <citation type="submission" date="2019-11" db="EMBL/GenBank/DDBJ databases">
        <title>Novel species isolated from a subtropical stream in China.</title>
        <authorList>
            <person name="Lu H."/>
        </authorList>
    </citation>
    <scope>NUCLEOTIDE SEQUENCE [LARGE SCALE GENOMIC DNA]</scope>
    <source>
        <strain evidence="12 13">FT92W</strain>
    </source>
</reference>
<evidence type="ECO:0000256" key="9">
    <source>
        <dbReference type="SAM" id="MobiDB-lite"/>
    </source>
</evidence>
<proteinExistence type="predicted"/>
<dbReference type="AlphaFoldDB" id="A0A7X2ILE8"/>
<dbReference type="GO" id="GO:0090729">
    <property type="term" value="F:toxin activity"/>
    <property type="evidence" value="ECO:0007669"/>
    <property type="project" value="UniProtKB-KW"/>
</dbReference>
<evidence type="ECO:0000259" key="10">
    <source>
        <dbReference type="Pfam" id="PF13205"/>
    </source>
</evidence>
<dbReference type="Gene3D" id="1.10.3130.20">
    <property type="entry name" value="Phycobilisome linker domain"/>
    <property type="match status" value="1"/>
</dbReference>
<dbReference type="EMBL" id="WKJJ01000005">
    <property type="protein sequence ID" value="MRV72064.1"/>
    <property type="molecule type" value="Genomic_DNA"/>
</dbReference>
<feature type="domain" description="DUF4214" evidence="11">
    <location>
        <begin position="828"/>
        <end position="895"/>
    </location>
</feature>
<dbReference type="SUPFAM" id="SSF51120">
    <property type="entry name" value="beta-Roll"/>
    <property type="match status" value="5"/>
</dbReference>
<evidence type="ECO:0000256" key="3">
    <source>
        <dbReference type="ARBA" id="ARBA00022525"/>
    </source>
</evidence>
<evidence type="ECO:0000313" key="13">
    <source>
        <dbReference type="Proteomes" id="UP000446768"/>
    </source>
</evidence>
<evidence type="ECO:0000256" key="8">
    <source>
        <dbReference type="ARBA" id="ARBA00023136"/>
    </source>
</evidence>
<dbReference type="PROSITE" id="PS00330">
    <property type="entry name" value="HEMOLYSIN_CALCIUM"/>
    <property type="match status" value="5"/>
</dbReference>
<comment type="caution">
    <text evidence="12">The sequence shown here is derived from an EMBL/GenBank/DDBJ whole genome shotgun (WGS) entry which is preliminary data.</text>
</comment>
<dbReference type="PRINTS" id="PR00313">
    <property type="entry name" value="CABNDNGRPT"/>
</dbReference>
<feature type="domain" description="SbsA Ig-like" evidence="10">
    <location>
        <begin position="2"/>
        <end position="104"/>
    </location>
</feature>
<evidence type="ECO:0000256" key="7">
    <source>
        <dbReference type="ARBA" id="ARBA00023026"/>
    </source>
</evidence>
<dbReference type="InterPro" id="IPR001343">
    <property type="entry name" value="Hemolysn_Ca-bd"/>
</dbReference>
<dbReference type="InterPro" id="IPR019960">
    <property type="entry name" value="T1SS_VCA0849"/>
</dbReference>
<dbReference type="RefSeq" id="WP_154373231.1">
    <property type="nucleotide sequence ID" value="NZ_WKJJ01000005.1"/>
</dbReference>
<keyword evidence="13" id="KW-1185">Reference proteome</keyword>
<keyword evidence="5" id="KW-0732">Signal</keyword>
<dbReference type="InterPro" id="IPR011049">
    <property type="entry name" value="Serralysin-like_metalloprot_C"/>
</dbReference>
<dbReference type="InterPro" id="IPR003995">
    <property type="entry name" value="RTX_toxin_determinant-A"/>
</dbReference>
<dbReference type="InterPro" id="IPR018511">
    <property type="entry name" value="Hemolysin-typ_Ca-bd_CS"/>
</dbReference>
<keyword evidence="6" id="KW-0677">Repeat</keyword>
<evidence type="ECO:0000259" key="11">
    <source>
        <dbReference type="Pfam" id="PF13946"/>
    </source>
</evidence>
<dbReference type="GO" id="GO:0016020">
    <property type="term" value="C:membrane"/>
    <property type="evidence" value="ECO:0007669"/>
    <property type="project" value="UniProtKB-SubCell"/>
</dbReference>
<dbReference type="PRINTS" id="PR01488">
    <property type="entry name" value="RTXTOXINA"/>
</dbReference>
<protein>
    <submittedName>
        <fullName evidence="12">DUF4214 domain-containing protein</fullName>
    </submittedName>
</protein>
<dbReference type="InterPro" id="IPR025282">
    <property type="entry name" value="DUF4214"/>
</dbReference>
<gene>
    <name evidence="12" type="ORF">GJ700_10095</name>
</gene>
<dbReference type="PANTHER" id="PTHR38340">
    <property type="entry name" value="S-LAYER PROTEIN"/>
    <property type="match status" value="1"/>
</dbReference>
<evidence type="ECO:0000313" key="12">
    <source>
        <dbReference type="EMBL" id="MRV72064.1"/>
    </source>
</evidence>
<dbReference type="NCBIfam" id="TIGR03661">
    <property type="entry name" value="T1SS_VCA0849"/>
    <property type="match status" value="1"/>
</dbReference>
<name>A0A7X2ILE8_9BURK</name>
<feature type="compositionally biased region" description="Basic and acidic residues" evidence="9">
    <location>
        <begin position="414"/>
        <end position="427"/>
    </location>
</feature>
<dbReference type="InterPro" id="IPR038255">
    <property type="entry name" value="PBS_linker_sf"/>
</dbReference>
<evidence type="ECO:0000256" key="4">
    <source>
        <dbReference type="ARBA" id="ARBA00022656"/>
    </source>
</evidence>
<accession>A0A7X2ILE8</accession>
<keyword evidence="8" id="KW-0472">Membrane</keyword>
<dbReference type="Gene3D" id="2.150.10.10">
    <property type="entry name" value="Serralysin-like metalloprotease, C-terminal"/>
    <property type="match status" value="7"/>
</dbReference>
<dbReference type="Pfam" id="PF13946">
    <property type="entry name" value="DUF4214"/>
    <property type="match status" value="1"/>
</dbReference>
<dbReference type="InterPro" id="IPR032812">
    <property type="entry name" value="SbsA_Ig"/>
</dbReference>
<keyword evidence="7" id="KW-0843">Virulence</keyword>
<sequence>MPLTLLSVSPAPGTHDVPVDSNIVLTFNAPVQAGSGGIYLSNIFHSPSGYVDIRSERVTISGNTVTIHAELGSGRDYTLMVPSGLVNDANGAPLATEKTVEFSTGYLTSPVHKTGTPDIDLLQGSTAADVIDGGAGNDIIDGWGGNDELSGGAGDDYLYGGGGNSWLDGGDGNDYLFSGDTSNVQPVSGGNHTLIGGAGNDDLFARDPDTALLQGGDGNDLISAYFLRMGVGTATMEGGNGDDTLAVGQEGHAGIRATMTGGAGRDTFSLHDSYSQSPHVVTDFQPGQDTIDLTIIPALRAYTHGNPLGAAGYLRLQQQGADTVIFIDDDGAAGLAETWHPLLILQNVALSSLRDSDFTGQMRLDGSDTGLQWQGTAGDNELTATIQNDTLLGGAGNDTLSALSGDDVVDGGDGDDHLLGGAGDDKLSGGNGNDWIGSEFSSSSGNDDGDDTLDGGAGDDHIYESHGNNTIAGGDGNDTLYVWGGTNRVSGGAGKDVIIADGGTDIVDGGDGNDIIRVHKTYYEFDADVTATGGAGRDRYEFAPALKHPVTITDFATGAGGDILDPFTLFDSPRQSNLFLDGQLRLQQSGNDTLLQFLPAGSSGNNSFRTAAVLLNTKVEALTHDNFAQGIHPSGGSLGETFTGEAGPDQITGGFLDDVIDGLGGNDVLNGENGNDTISGGDGNDQLSGGGGNDILHGGAGNDLLTGGDGANTIDGGAGLDTAKLYATYLLDPSQHMTFDHGTVRIEHANYGDSGSVDTYTNVERFQIQSASLMYPTVTGVAYDIDGNAGKVYRLYKAAFDRTPDDKGFSFWLQHADKGLSMAEIGKTFTQSQEFRDLYGAAPSNADFVNHLYHNVLHRDPEPEGYNFWLTALNEKRATPADLLNIFAESKENTEAVAELIGNGIKYQQYYF</sequence>
<comment type="subcellular location">
    <subcellularLocation>
        <location evidence="1">Membrane</location>
    </subcellularLocation>
    <subcellularLocation>
        <location evidence="2">Secreted</location>
    </subcellularLocation>
</comment>
<dbReference type="Pfam" id="PF13205">
    <property type="entry name" value="Big_5"/>
    <property type="match status" value="1"/>
</dbReference>
<evidence type="ECO:0000256" key="6">
    <source>
        <dbReference type="ARBA" id="ARBA00022737"/>
    </source>
</evidence>
<feature type="region of interest" description="Disordered" evidence="9">
    <location>
        <begin position="673"/>
        <end position="693"/>
    </location>
</feature>
<dbReference type="Proteomes" id="UP000446768">
    <property type="component" value="Unassembled WGS sequence"/>
</dbReference>
<feature type="region of interest" description="Disordered" evidence="9">
    <location>
        <begin position="414"/>
        <end position="470"/>
    </location>
</feature>
<organism evidence="12 13">
    <name type="scientific">Pseudoduganella rivuli</name>
    <dbReference type="NCBI Taxonomy" id="2666085"/>
    <lineage>
        <taxon>Bacteria</taxon>
        <taxon>Pseudomonadati</taxon>
        <taxon>Pseudomonadota</taxon>
        <taxon>Betaproteobacteria</taxon>
        <taxon>Burkholderiales</taxon>
        <taxon>Oxalobacteraceae</taxon>
        <taxon>Telluria group</taxon>
        <taxon>Pseudoduganella</taxon>
    </lineage>
</organism>
<feature type="compositionally biased region" description="Gly residues" evidence="9">
    <location>
        <begin position="680"/>
        <end position="693"/>
    </location>
</feature>
<keyword evidence="3" id="KW-0964">Secreted</keyword>
<dbReference type="Pfam" id="PF00353">
    <property type="entry name" value="HemolysinCabind"/>
    <property type="match status" value="7"/>
</dbReference>
<evidence type="ECO:0000256" key="1">
    <source>
        <dbReference type="ARBA" id="ARBA00004370"/>
    </source>
</evidence>
<dbReference type="PANTHER" id="PTHR38340:SF1">
    <property type="entry name" value="S-LAYER PROTEIN"/>
    <property type="match status" value="1"/>
</dbReference>
<evidence type="ECO:0000256" key="5">
    <source>
        <dbReference type="ARBA" id="ARBA00022729"/>
    </source>
</evidence>
<feature type="compositionally biased region" description="Low complexity" evidence="9">
    <location>
        <begin position="434"/>
        <end position="446"/>
    </location>
</feature>
<evidence type="ECO:0000256" key="2">
    <source>
        <dbReference type="ARBA" id="ARBA00004613"/>
    </source>
</evidence>
<dbReference type="InterPro" id="IPR050557">
    <property type="entry name" value="RTX_toxin/Mannuronan_C5-epim"/>
</dbReference>